<dbReference type="PANTHER" id="PTHR13049:SF2">
    <property type="entry name" value="COILED-COIL DOMAIN-CONTAINING PROTEIN 25"/>
    <property type="match status" value="1"/>
</dbReference>
<gene>
    <name evidence="4" type="ORF">BCR35DRAFT_293542</name>
</gene>
<dbReference type="PANTHER" id="PTHR13049">
    <property type="entry name" value="DUF814-RELATED"/>
    <property type="match status" value="1"/>
</dbReference>
<feature type="compositionally biased region" description="Basic and acidic residues" evidence="2">
    <location>
        <begin position="160"/>
        <end position="185"/>
    </location>
</feature>
<dbReference type="STRING" id="106004.A0A1Y2ERM1"/>
<reference evidence="4 5" key="1">
    <citation type="submission" date="2016-07" db="EMBL/GenBank/DDBJ databases">
        <title>Pervasive Adenine N6-methylation of Active Genes in Fungi.</title>
        <authorList>
            <consortium name="DOE Joint Genome Institute"/>
            <person name="Mondo S.J."/>
            <person name="Dannebaum R.O."/>
            <person name="Kuo R.C."/>
            <person name="Labutti K."/>
            <person name="Haridas S."/>
            <person name="Kuo A."/>
            <person name="Salamov A."/>
            <person name="Ahrendt S.R."/>
            <person name="Lipzen A."/>
            <person name="Sullivan W."/>
            <person name="Andreopoulos W.B."/>
            <person name="Clum A."/>
            <person name="Lindquist E."/>
            <person name="Daum C."/>
            <person name="Ramamoorthy G.K."/>
            <person name="Gryganskyi A."/>
            <person name="Culley D."/>
            <person name="Magnuson J.K."/>
            <person name="James T.Y."/>
            <person name="O'Malley M.A."/>
            <person name="Stajich J.E."/>
            <person name="Spatafora J.W."/>
            <person name="Visel A."/>
            <person name="Grigoriev I.V."/>
        </authorList>
    </citation>
    <scope>NUCLEOTIDE SEQUENCE [LARGE SCALE GENOMIC DNA]</scope>
    <source>
        <strain evidence="4 5">62-1032</strain>
    </source>
</reference>
<evidence type="ECO:0000313" key="4">
    <source>
        <dbReference type="EMBL" id="ORY73836.1"/>
    </source>
</evidence>
<comment type="caution">
    <text evidence="4">The sequence shown here is derived from an EMBL/GenBank/DDBJ whole genome shotgun (WGS) entry which is preliminary data.</text>
</comment>
<sequence length="223" mass="25590">MVLEYRSNALGDDKVVTIYAGKDKVSSDEDLLRYAGEDVWVHVDKLSSPHVYIPIRDLPDGMTWESLPDSLLMDVSQLVKAGSIMGNKKNNVTIIYTPSSNLLKTGDMDTGTVSFKNEQKVRRFHVPERQNAIINRLAKTKKERIVDHEAERVERIKEEGRRKRLAANERKNSDLEIQRARKAEAAARSYDNLGQKRGTYSDEDEEWESKQKEGDFDPDEDFM</sequence>
<evidence type="ECO:0000256" key="1">
    <source>
        <dbReference type="ARBA" id="ARBA00008998"/>
    </source>
</evidence>
<proteinExistence type="inferred from homology"/>
<protein>
    <recommendedName>
        <fullName evidence="3">NFACT RNA-binding domain-containing protein</fullName>
    </recommendedName>
</protein>
<comment type="similarity">
    <text evidence="1">Belongs to the CCDC25 family.</text>
</comment>
<dbReference type="InterPro" id="IPR039730">
    <property type="entry name" value="Jlp2/Ccd25"/>
</dbReference>
<evidence type="ECO:0000256" key="2">
    <source>
        <dbReference type="SAM" id="MobiDB-lite"/>
    </source>
</evidence>
<evidence type="ECO:0000313" key="5">
    <source>
        <dbReference type="Proteomes" id="UP000193467"/>
    </source>
</evidence>
<organism evidence="4 5">
    <name type="scientific">Leucosporidium creatinivorum</name>
    <dbReference type="NCBI Taxonomy" id="106004"/>
    <lineage>
        <taxon>Eukaryota</taxon>
        <taxon>Fungi</taxon>
        <taxon>Dikarya</taxon>
        <taxon>Basidiomycota</taxon>
        <taxon>Pucciniomycotina</taxon>
        <taxon>Microbotryomycetes</taxon>
        <taxon>Leucosporidiales</taxon>
        <taxon>Leucosporidium</taxon>
    </lineage>
</organism>
<evidence type="ECO:0000259" key="3">
    <source>
        <dbReference type="Pfam" id="PF05670"/>
    </source>
</evidence>
<dbReference type="InParanoid" id="A0A1Y2ERM1"/>
<dbReference type="AlphaFoldDB" id="A0A1Y2ERM1"/>
<feature type="domain" description="NFACT RNA-binding" evidence="3">
    <location>
        <begin position="15"/>
        <end position="117"/>
    </location>
</feature>
<dbReference type="InterPro" id="IPR008532">
    <property type="entry name" value="NFACT_RNA-bd"/>
</dbReference>
<dbReference type="OrthoDB" id="200398at2759"/>
<dbReference type="EMBL" id="MCGR01000044">
    <property type="protein sequence ID" value="ORY73836.1"/>
    <property type="molecule type" value="Genomic_DNA"/>
</dbReference>
<dbReference type="Proteomes" id="UP000193467">
    <property type="component" value="Unassembled WGS sequence"/>
</dbReference>
<keyword evidence="5" id="KW-1185">Reference proteome</keyword>
<accession>A0A1Y2ERM1</accession>
<name>A0A1Y2ERM1_9BASI</name>
<feature type="region of interest" description="Disordered" evidence="2">
    <location>
        <begin position="160"/>
        <end position="223"/>
    </location>
</feature>
<dbReference type="Pfam" id="PF05670">
    <property type="entry name" value="NFACT-R_1"/>
    <property type="match status" value="1"/>
</dbReference>